<accession>A0A2R8BII7</accession>
<evidence type="ECO:0000256" key="1">
    <source>
        <dbReference type="SAM" id="Phobius"/>
    </source>
</evidence>
<keyword evidence="1" id="KW-1133">Transmembrane helix</keyword>
<sequence>MASFKTALYTATMTWIDRIAFFSTLDVIAVGFLFSAWFFIGVWIDNPTKANPSVSTLMAGYRREWMRQMVTRDPRIFDAQILASLRQGTAFFASTSMLAIGGTLALIGNGERVSGLARELILVSDPAFVWEIKLLVIVFFLSNAFLKFVWSNRLFGYTAVLVASVPNDAEDSRAMPRAMQAAEISITAARGFNRGLRAVYFAMATVAWLAGPITLIVATTFTLGVIYRREFASASRKILLNTQA</sequence>
<dbReference type="PANTHER" id="PTHR31168">
    <property type="entry name" value="OS02G0292800 PROTEIN"/>
    <property type="match status" value="1"/>
</dbReference>
<feature type="transmembrane region" description="Helical" evidence="1">
    <location>
        <begin position="21"/>
        <end position="44"/>
    </location>
</feature>
<dbReference type="EMBL" id="OMOR01000001">
    <property type="protein sequence ID" value="SPH22893.1"/>
    <property type="molecule type" value="Genomic_DNA"/>
</dbReference>
<dbReference type="InterPro" id="IPR006747">
    <property type="entry name" value="DUF599"/>
</dbReference>
<organism evidence="2 3">
    <name type="scientific">Ascidiaceihabitans donghaensis</name>
    <dbReference type="NCBI Taxonomy" id="1510460"/>
    <lineage>
        <taxon>Bacteria</taxon>
        <taxon>Pseudomonadati</taxon>
        <taxon>Pseudomonadota</taxon>
        <taxon>Alphaproteobacteria</taxon>
        <taxon>Rhodobacterales</taxon>
        <taxon>Paracoccaceae</taxon>
        <taxon>Ascidiaceihabitans</taxon>
    </lineage>
</organism>
<gene>
    <name evidence="2" type="ORF">ASD8599_03640</name>
</gene>
<feature type="transmembrane region" description="Helical" evidence="1">
    <location>
        <begin position="90"/>
        <end position="107"/>
    </location>
</feature>
<keyword evidence="1" id="KW-0472">Membrane</keyword>
<dbReference type="PANTHER" id="PTHR31168:SF1">
    <property type="entry name" value="DUF599 FAMILY PROTEIN"/>
    <property type="match status" value="1"/>
</dbReference>
<evidence type="ECO:0008006" key="4">
    <source>
        <dbReference type="Google" id="ProtNLM"/>
    </source>
</evidence>
<keyword evidence="1" id="KW-0812">Transmembrane</keyword>
<keyword evidence="3" id="KW-1185">Reference proteome</keyword>
<dbReference type="Pfam" id="PF04654">
    <property type="entry name" value="DUF599"/>
    <property type="match status" value="1"/>
</dbReference>
<feature type="transmembrane region" description="Helical" evidence="1">
    <location>
        <begin position="128"/>
        <end position="150"/>
    </location>
</feature>
<evidence type="ECO:0000313" key="3">
    <source>
        <dbReference type="Proteomes" id="UP000244880"/>
    </source>
</evidence>
<reference evidence="2 3" key="1">
    <citation type="submission" date="2018-03" db="EMBL/GenBank/DDBJ databases">
        <authorList>
            <person name="Keele B.F."/>
        </authorList>
    </citation>
    <scope>NUCLEOTIDE SEQUENCE [LARGE SCALE GENOMIC DNA]</scope>
    <source>
        <strain evidence="2 3">CECT 8599</strain>
    </source>
</reference>
<protein>
    <recommendedName>
        <fullName evidence="4">DUF599 domain-containing protein</fullName>
    </recommendedName>
</protein>
<name>A0A2R8BII7_9RHOB</name>
<feature type="transmembrane region" description="Helical" evidence="1">
    <location>
        <begin position="199"/>
        <end position="227"/>
    </location>
</feature>
<evidence type="ECO:0000313" key="2">
    <source>
        <dbReference type="EMBL" id="SPH22893.1"/>
    </source>
</evidence>
<proteinExistence type="predicted"/>
<dbReference type="Proteomes" id="UP000244880">
    <property type="component" value="Unassembled WGS sequence"/>
</dbReference>
<dbReference type="AlphaFoldDB" id="A0A2R8BII7"/>